<evidence type="ECO:0000256" key="18">
    <source>
        <dbReference type="ARBA" id="ARBA00077504"/>
    </source>
</evidence>
<comment type="subcellular location">
    <subcellularLocation>
        <location evidence="2">Cytoplasm</location>
    </subcellularLocation>
    <subcellularLocation>
        <location evidence="1">Nucleus</location>
    </subcellularLocation>
</comment>
<keyword evidence="5" id="KW-0808">Transferase</keyword>
<protein>
    <recommendedName>
        <fullName evidence="13">(E3-independent) E2 ubiquitin-conjugating enzyme</fullName>
        <ecNumber evidence="13">2.3.2.24</ecNumber>
    </recommendedName>
    <alternativeName>
        <fullName evidence="17">E2/E3 hybrid ubiquitin-protein ligase UBE2O</fullName>
    </alternativeName>
    <alternativeName>
        <fullName evidence="20">Ubiquitin carrier protein O</fullName>
    </alternativeName>
    <alternativeName>
        <fullName evidence="16">Ubiquitin-conjugating enzyme E2 O</fullName>
    </alternativeName>
    <alternativeName>
        <fullName evidence="19">Ubiquitin-conjugating enzyme E2 of 230 kDa</fullName>
    </alternativeName>
    <alternativeName>
        <fullName evidence="18">Ubiquitin-protein ligase O</fullName>
    </alternativeName>
</protein>
<keyword evidence="7" id="KW-0833">Ubl conjugation pathway</keyword>
<dbReference type="Pfam" id="PF23043">
    <property type="entry name" value="SH3-B_UBE2O"/>
    <property type="match status" value="1"/>
</dbReference>
<evidence type="ECO:0000256" key="15">
    <source>
        <dbReference type="ARBA" id="ARBA00065490"/>
    </source>
</evidence>
<feature type="region of interest" description="Disordered" evidence="21">
    <location>
        <begin position="513"/>
        <end position="543"/>
    </location>
</feature>
<accession>A0A3B3VKD0</accession>
<evidence type="ECO:0000256" key="5">
    <source>
        <dbReference type="ARBA" id="ARBA00022679"/>
    </source>
</evidence>
<evidence type="ECO:0000256" key="4">
    <source>
        <dbReference type="ARBA" id="ARBA00022553"/>
    </source>
</evidence>
<feature type="compositionally biased region" description="Acidic residues" evidence="21">
    <location>
        <begin position="526"/>
        <end position="536"/>
    </location>
</feature>
<keyword evidence="24" id="KW-1185">Reference proteome</keyword>
<evidence type="ECO:0000256" key="2">
    <source>
        <dbReference type="ARBA" id="ARBA00004496"/>
    </source>
</evidence>
<dbReference type="PANTHER" id="PTHR46116:SF15">
    <property type="entry name" value="(E3-INDEPENDENT) E2 UBIQUITIN-CONJUGATING ENZYME"/>
    <property type="match status" value="1"/>
</dbReference>
<dbReference type="InterPro" id="IPR057733">
    <property type="entry name" value="UBE2O-like_SH3-B"/>
</dbReference>
<sequence>MNQTESKCISAAPVETKSNFSALRQTQSCGIVTNIDIECAVKFVGTNCVLYPVNSKDLQHIWSFMYGDYIAYDFWLGKVYDLTNHIILKLSNGARCSMSVEDGAKLYDVCPHVSDSGLFFDEAYGFYPGQVLIGPAKVFSNVQWLSGVKPVLSRKCKFRVVVEEVKVVELKVTWITKSYSPKGSDSVYPPPSTITQENLHRVRRLGYYDHTQRELGERALYIIPAKGSATCMTCDGPEGAHFLPEDPIARKVQLSFLPVCSAAVKHQILSWCCESMTKLLLPVCSSLTSSASSTASSQSGGLGTNRKKSIPLSIRNLKRKHKKKRTKFSREFKRGDRVAVEVVSTKTTADVMWKDGRVERGIRSNNLIPIQHLDSHEFCPGDFVVDKRPQALQDPGVYGVIQSGDHKGRTCVARWIKLNSTGDDVEVIGVEEDVSVYDIADHPDFHFRTADIVIRIWNSENGQNDCENETSVGQVSRVDVSSKVEVVWADNSKTIVLPQHLYNVESEIEETDYDSVEETSSVLSTEEWEDESDSWETDNGVTTEDDSHYNENWNLFGGQISAGCIILPFFFCNIRPAVTTPGGTVNGAEKPNKDGASRGFRELKEALKILESLKNMTVEQLWTGGSPTSPTSAEPKPTKEKRFLDDIKKLHENLRKTLDNVAIVEEEKMEAVGKEKPQQEPQTPVGGQEWPSEFLSDTPVLCQQSGGKPGVTFTSAKGEVFSVLEWAPDTHSFKKMEFQPAEAKKFFSTVRKEMALLATSLPDGIMVKTFEDRMDLFSALIKGPTRTPYEDGLFLFDIQLPNIYPAVPPLFRYLSQCSGRLNPNLYDNGKVCVSLLGTWIGKGTERWTSKSSLLQVLISIQGLILVNEPYYNEAGFDSDRGLQEGYENSRCYNEMALIKMVQSMTQLLQNPVDVFKQEIQEHFAFSGWRLVHRLEAWLELNDAAERGHAPHPATRGLHSKDEAPVAHSSPSKPGEDGVLGVSTSSAARGAAPESGPSQPVVRPKKRRKSYRSFLPEGSGYPDIGFPLFPLSKGFVKSVRGVLQQYRAALAAAAVPEHTEDK</sequence>
<organism evidence="23 24">
    <name type="scientific">Poecilia latipinna</name>
    <name type="common">sailfin molly</name>
    <dbReference type="NCBI Taxonomy" id="48699"/>
    <lineage>
        <taxon>Eukaryota</taxon>
        <taxon>Metazoa</taxon>
        <taxon>Chordata</taxon>
        <taxon>Craniata</taxon>
        <taxon>Vertebrata</taxon>
        <taxon>Euteleostomi</taxon>
        <taxon>Actinopterygii</taxon>
        <taxon>Neopterygii</taxon>
        <taxon>Teleostei</taxon>
        <taxon>Neoteleostei</taxon>
        <taxon>Acanthomorphata</taxon>
        <taxon>Ovalentaria</taxon>
        <taxon>Atherinomorphae</taxon>
        <taxon>Cyprinodontiformes</taxon>
        <taxon>Poeciliidae</taxon>
        <taxon>Poeciliinae</taxon>
        <taxon>Poecilia</taxon>
    </lineage>
</organism>
<evidence type="ECO:0000256" key="16">
    <source>
        <dbReference type="ARBA" id="ARBA00076102"/>
    </source>
</evidence>
<feature type="region of interest" description="Disordered" evidence="21">
    <location>
        <begin position="947"/>
        <end position="1008"/>
    </location>
</feature>
<evidence type="ECO:0000256" key="17">
    <source>
        <dbReference type="ARBA" id="ARBA00077073"/>
    </source>
</evidence>
<feature type="region of interest" description="Disordered" evidence="21">
    <location>
        <begin position="621"/>
        <end position="640"/>
    </location>
</feature>
<keyword evidence="9" id="KW-0832">Ubl conjugation</keyword>
<dbReference type="GO" id="GO:0061631">
    <property type="term" value="F:ubiquitin conjugating enzyme activity"/>
    <property type="evidence" value="ECO:0007669"/>
    <property type="project" value="UniProtKB-EC"/>
</dbReference>
<dbReference type="GO" id="GO:0005524">
    <property type="term" value="F:ATP binding"/>
    <property type="evidence" value="ECO:0007669"/>
    <property type="project" value="UniProtKB-KW"/>
</dbReference>
<evidence type="ECO:0000313" key="24">
    <source>
        <dbReference type="Proteomes" id="UP000261500"/>
    </source>
</evidence>
<dbReference type="Ensembl" id="ENSPLAT00000000982.1">
    <property type="protein sequence ID" value="ENSPLAP00000025387.1"/>
    <property type="gene ID" value="ENSPLAG00000012438.1"/>
</dbReference>
<evidence type="ECO:0000256" key="1">
    <source>
        <dbReference type="ARBA" id="ARBA00004123"/>
    </source>
</evidence>
<feature type="domain" description="UBC core" evidence="22">
    <location>
        <begin position="745"/>
        <end position="905"/>
    </location>
</feature>
<evidence type="ECO:0000256" key="7">
    <source>
        <dbReference type="ARBA" id="ARBA00022786"/>
    </source>
</evidence>
<evidence type="ECO:0000256" key="13">
    <source>
        <dbReference type="ARBA" id="ARBA00039076"/>
    </source>
</evidence>
<evidence type="ECO:0000313" key="23">
    <source>
        <dbReference type="Ensembl" id="ENSPLAP00000025387.1"/>
    </source>
</evidence>
<keyword evidence="6" id="KW-0547">Nucleotide-binding</keyword>
<keyword evidence="11" id="KW-0539">Nucleus</keyword>
<keyword evidence="10" id="KW-0175">Coiled coil</keyword>
<feature type="region of interest" description="Disordered" evidence="21">
    <location>
        <begin position="669"/>
        <end position="693"/>
    </location>
</feature>
<evidence type="ECO:0000256" key="3">
    <source>
        <dbReference type="ARBA" id="ARBA00022490"/>
    </source>
</evidence>
<dbReference type="PANTHER" id="PTHR46116">
    <property type="entry name" value="(E3-INDEPENDENT) E2 UBIQUITIN-CONJUGATING ENZYME"/>
    <property type="match status" value="1"/>
</dbReference>
<keyword evidence="8" id="KW-0067">ATP-binding</keyword>
<comment type="function">
    <text evidence="14">E2/E3 hybrid ubiquitin-protein ligase that displays both E2 and E3 ligase activities and mediates monoubiquitination of target proteins. Negatively regulates TRAF6-mediated NF-kappa-B activation independently of its E2 activity. Acts as a positive regulator of BMP7 signaling by mediating monoubiquitination of SMAD6, thereby regulating adipogenesis. Mediates monoubiquitination at different sites of the nuclear localization signal (NLS) of BAP1, leading to cytoplasmic retention of BAP1. Also able to monoubiquitinate the NLS of other chromatin-associated proteins, such as INO80 and CXXC1, affecting their subcellular location. Acts as a regulator of retrograde transport by assisting the TRIM27:MAGEL2 E3 ubiquitin ligase complex to mediate 'Lys-63'-linked ubiquitination of WASHC1, leading to promote endosomal F-actin assembly.</text>
</comment>
<reference evidence="23" key="2">
    <citation type="submission" date="2025-09" db="UniProtKB">
        <authorList>
            <consortium name="Ensembl"/>
        </authorList>
    </citation>
    <scope>IDENTIFICATION</scope>
</reference>
<dbReference type="AlphaFoldDB" id="A0A3B3VKD0"/>
<evidence type="ECO:0000256" key="8">
    <source>
        <dbReference type="ARBA" id="ARBA00022840"/>
    </source>
</evidence>
<dbReference type="SMART" id="SM00212">
    <property type="entry name" value="UBCc"/>
    <property type="match status" value="1"/>
</dbReference>
<dbReference type="CDD" id="cd23837">
    <property type="entry name" value="UBCc_UBE2O"/>
    <property type="match status" value="1"/>
</dbReference>
<dbReference type="PROSITE" id="PS50127">
    <property type="entry name" value="UBC_2"/>
    <property type="match status" value="1"/>
</dbReference>
<dbReference type="SUPFAM" id="SSF54495">
    <property type="entry name" value="UBC-like"/>
    <property type="match status" value="1"/>
</dbReference>
<evidence type="ECO:0000256" key="12">
    <source>
        <dbReference type="ARBA" id="ARBA00035845"/>
    </source>
</evidence>
<evidence type="ECO:0000256" key="9">
    <source>
        <dbReference type="ARBA" id="ARBA00022843"/>
    </source>
</evidence>
<feature type="compositionally biased region" description="Basic and acidic residues" evidence="21">
    <location>
        <begin position="669"/>
        <end position="678"/>
    </location>
</feature>
<reference evidence="23" key="1">
    <citation type="submission" date="2025-08" db="UniProtKB">
        <authorList>
            <consortium name="Ensembl"/>
        </authorList>
    </citation>
    <scope>IDENTIFICATION</scope>
</reference>
<evidence type="ECO:0000256" key="20">
    <source>
        <dbReference type="ARBA" id="ARBA00082143"/>
    </source>
</evidence>
<dbReference type="Pfam" id="PF23044">
    <property type="entry name" value="SH3-C_UBE2O"/>
    <property type="match status" value="1"/>
</dbReference>
<dbReference type="GO" id="GO:0005737">
    <property type="term" value="C:cytoplasm"/>
    <property type="evidence" value="ECO:0007669"/>
    <property type="project" value="UniProtKB-SubCell"/>
</dbReference>
<dbReference type="GeneTree" id="ENSGT00940000160755"/>
<feature type="compositionally biased region" description="Polar residues" evidence="21">
    <location>
        <begin position="621"/>
        <end position="632"/>
    </location>
</feature>
<comment type="subunit">
    <text evidence="15">Interacts with CPNE1 (via VWFA domain) and CPNE4 (via VWFA domain). Interacts with UBR2.</text>
</comment>
<evidence type="ECO:0000259" key="22">
    <source>
        <dbReference type="PROSITE" id="PS50127"/>
    </source>
</evidence>
<dbReference type="InterPro" id="IPR057735">
    <property type="entry name" value="UBE2O-like_tSH3-B"/>
</dbReference>
<keyword evidence="3" id="KW-0963">Cytoplasm</keyword>
<evidence type="ECO:0000256" key="6">
    <source>
        <dbReference type="ARBA" id="ARBA00022741"/>
    </source>
</evidence>
<comment type="catalytic activity">
    <reaction evidence="12">
        <text>S-ubiquitinyl-[E1 ubiquitin-activating enzyme]-L-cysteine + [acceptor protein]-L-lysine = [E1 ubiquitin-activating enzyme]-L-cysteine + N(6)-monoubiquitinyl-[acceptor protein]-L-lysine.</text>
        <dbReference type="EC" id="2.3.2.24"/>
    </reaction>
</comment>
<dbReference type="Pfam" id="PF00179">
    <property type="entry name" value="UQ_con"/>
    <property type="match status" value="1"/>
</dbReference>
<name>A0A3B3VKD0_9TELE</name>
<dbReference type="Proteomes" id="UP000261500">
    <property type="component" value="Unplaced"/>
</dbReference>
<evidence type="ECO:0000256" key="14">
    <source>
        <dbReference type="ARBA" id="ARBA00057012"/>
    </source>
</evidence>
<dbReference type="InterPro" id="IPR000608">
    <property type="entry name" value="UBC"/>
</dbReference>
<proteinExistence type="predicted"/>
<evidence type="ECO:0000256" key="19">
    <source>
        <dbReference type="ARBA" id="ARBA00081850"/>
    </source>
</evidence>
<dbReference type="Pfam" id="PF23046">
    <property type="entry name" value="tSH3-B_UBE2O"/>
    <property type="match status" value="1"/>
</dbReference>
<evidence type="ECO:0000256" key="10">
    <source>
        <dbReference type="ARBA" id="ARBA00023054"/>
    </source>
</evidence>
<dbReference type="EC" id="2.3.2.24" evidence="13"/>
<dbReference type="FunFam" id="3.10.110.10:FF:000045">
    <property type="entry name" value="Ubiquitin conjugating enzyme E2 O"/>
    <property type="match status" value="1"/>
</dbReference>
<dbReference type="InterPro" id="IPR016135">
    <property type="entry name" value="UBQ-conjugating_enzyme/RWD"/>
</dbReference>
<dbReference type="GO" id="GO:0005634">
    <property type="term" value="C:nucleus"/>
    <property type="evidence" value="ECO:0007669"/>
    <property type="project" value="UniProtKB-SubCell"/>
</dbReference>
<dbReference type="InterPro" id="IPR057734">
    <property type="entry name" value="UBE2O-like_SH3-C"/>
</dbReference>
<keyword evidence="4" id="KW-0597">Phosphoprotein</keyword>
<evidence type="ECO:0000256" key="11">
    <source>
        <dbReference type="ARBA" id="ARBA00023242"/>
    </source>
</evidence>
<dbReference type="Gene3D" id="3.10.110.10">
    <property type="entry name" value="Ubiquitin Conjugating Enzyme"/>
    <property type="match status" value="1"/>
</dbReference>
<evidence type="ECO:0000256" key="21">
    <source>
        <dbReference type="SAM" id="MobiDB-lite"/>
    </source>
</evidence>